<keyword evidence="2" id="KW-0812">Transmembrane</keyword>
<evidence type="ECO:0000313" key="3">
    <source>
        <dbReference type="EMBL" id="PYI38393.1"/>
    </source>
</evidence>
<evidence type="ECO:0000256" key="2">
    <source>
        <dbReference type="SAM" id="Phobius"/>
    </source>
</evidence>
<dbReference type="Pfam" id="PF09534">
    <property type="entry name" value="Trp_oprn_chp"/>
    <property type="match status" value="1"/>
</dbReference>
<keyword evidence="2" id="KW-0472">Membrane</keyword>
<dbReference type="AlphaFoldDB" id="A0A2V5IW11"/>
<feature type="transmembrane region" description="Helical" evidence="2">
    <location>
        <begin position="21"/>
        <end position="43"/>
    </location>
</feature>
<reference evidence="3 4" key="1">
    <citation type="submission" date="2018-05" db="EMBL/GenBank/DDBJ databases">
        <title>Genetic diversity of glacier-inhabiting Cryobacterium bacteria in China and description of Cryobacterium mengkeensis sp. nov. and Arthrobacter glacialis sp. nov.</title>
        <authorList>
            <person name="Liu Q."/>
            <person name="Xin Y.-H."/>
        </authorList>
    </citation>
    <scope>NUCLEOTIDE SEQUENCE [LARGE SCALE GENOMIC DNA]</scope>
    <source>
        <strain evidence="3 4">B7</strain>
    </source>
</reference>
<keyword evidence="2" id="KW-1133">Transmembrane helix</keyword>
<name>A0A2V5IW11_9MICC</name>
<feature type="transmembrane region" description="Helical" evidence="2">
    <location>
        <begin position="63"/>
        <end position="83"/>
    </location>
</feature>
<organism evidence="3 4">
    <name type="scientific">Arthrobacter psychrolactophilus</name>
    <dbReference type="NCBI Taxonomy" id="92442"/>
    <lineage>
        <taxon>Bacteria</taxon>
        <taxon>Bacillati</taxon>
        <taxon>Actinomycetota</taxon>
        <taxon>Actinomycetes</taxon>
        <taxon>Micrococcales</taxon>
        <taxon>Micrococcaceae</taxon>
        <taxon>Arthrobacter</taxon>
    </lineage>
</organism>
<evidence type="ECO:0000256" key="1">
    <source>
        <dbReference type="SAM" id="MobiDB-lite"/>
    </source>
</evidence>
<keyword evidence="4" id="KW-1185">Reference proteome</keyword>
<proteinExistence type="predicted"/>
<protein>
    <recommendedName>
        <fullName evidence="5">Peptidase</fullName>
    </recommendedName>
</protein>
<feature type="transmembrane region" description="Helical" evidence="2">
    <location>
        <begin position="139"/>
        <end position="161"/>
    </location>
</feature>
<sequence length="203" mass="20846">MSEALPHTTAKRVPFWQRKASLILLMILAALAVFGTTTQTWIHVGIAQGEVAQSDLNIPGNKAAVAVSALALVALAGSLATTIAGKIARIVTGCIVFASAVGIIAVVLGIVLDPSAAAMTEVGAATGVEGVPSDATTTIFPILAIVAAIVLALVTLLALWAGRGWSVRTKYDAAKASGAKESEGPIDEIDHWDRLSRGEDPTE</sequence>
<dbReference type="RefSeq" id="WP_110485338.1">
    <property type="nucleotide sequence ID" value="NZ_QJVC01000009.1"/>
</dbReference>
<accession>A0A2V5IW11</accession>
<feature type="transmembrane region" description="Helical" evidence="2">
    <location>
        <begin position="90"/>
        <end position="112"/>
    </location>
</feature>
<dbReference type="EMBL" id="QJVC01000009">
    <property type="protein sequence ID" value="PYI38393.1"/>
    <property type="molecule type" value="Genomic_DNA"/>
</dbReference>
<comment type="caution">
    <text evidence="3">The sequence shown here is derived from an EMBL/GenBank/DDBJ whole genome shotgun (WGS) entry which is preliminary data.</text>
</comment>
<dbReference type="OrthoDB" id="4955044at2"/>
<feature type="region of interest" description="Disordered" evidence="1">
    <location>
        <begin position="177"/>
        <end position="203"/>
    </location>
</feature>
<dbReference type="InterPro" id="IPR019051">
    <property type="entry name" value="Trp_biosyn_TM_oprn/chp"/>
</dbReference>
<evidence type="ECO:0008006" key="5">
    <source>
        <dbReference type="Google" id="ProtNLM"/>
    </source>
</evidence>
<gene>
    <name evidence="3" type="ORF">CVS30_10780</name>
</gene>
<dbReference type="Proteomes" id="UP000247980">
    <property type="component" value="Unassembled WGS sequence"/>
</dbReference>
<evidence type="ECO:0000313" key="4">
    <source>
        <dbReference type="Proteomes" id="UP000247980"/>
    </source>
</evidence>